<dbReference type="InterPro" id="IPR003439">
    <property type="entry name" value="ABC_transporter-like_ATP-bd"/>
</dbReference>
<dbReference type="EMBL" id="BCMJ01000004">
    <property type="protein sequence ID" value="GAX08213.1"/>
    <property type="molecule type" value="Genomic_DNA"/>
</dbReference>
<evidence type="ECO:0000256" key="7">
    <source>
        <dbReference type="ARBA" id="ARBA00022967"/>
    </source>
</evidence>
<accession>A0A1Z5J2D5</accession>
<keyword evidence="11" id="KW-1185">Reference proteome</keyword>
<evidence type="ECO:0000313" key="10">
    <source>
        <dbReference type="EMBL" id="GAX08213.1"/>
    </source>
</evidence>
<dbReference type="SMART" id="SM00382">
    <property type="entry name" value="AAA"/>
    <property type="match status" value="2"/>
</dbReference>
<proteinExistence type="inferred from homology"/>
<dbReference type="PROSITE" id="PS00211">
    <property type="entry name" value="ABC_TRANSPORTER_1"/>
    <property type="match status" value="1"/>
</dbReference>
<dbReference type="InterPro" id="IPR003593">
    <property type="entry name" value="AAA+_ATPase"/>
</dbReference>
<dbReference type="GO" id="GO:0043190">
    <property type="term" value="C:ATP-binding cassette (ABC) transporter complex"/>
    <property type="evidence" value="ECO:0007669"/>
    <property type="project" value="TreeGrafter"/>
</dbReference>
<dbReference type="Proteomes" id="UP000223370">
    <property type="component" value="Unassembled WGS sequence"/>
</dbReference>
<keyword evidence="3" id="KW-0813">Transport</keyword>
<dbReference type="Pfam" id="PF00005">
    <property type="entry name" value="ABC_tran"/>
    <property type="match status" value="2"/>
</dbReference>
<dbReference type="InterPro" id="IPR017871">
    <property type="entry name" value="ABC_transporter-like_CS"/>
</dbReference>
<dbReference type="GO" id="GO:0016887">
    <property type="term" value="F:ATP hydrolysis activity"/>
    <property type="evidence" value="ECO:0007669"/>
    <property type="project" value="InterPro"/>
</dbReference>
<comment type="caution">
    <text evidence="10">The sequence shown here is derived from an EMBL/GenBank/DDBJ whole genome shotgun (WGS) entry which is preliminary data.</text>
</comment>
<dbReference type="GO" id="GO:0042626">
    <property type="term" value="F:ATPase-coupled transmembrane transporter activity"/>
    <property type="evidence" value="ECO:0007669"/>
    <property type="project" value="TreeGrafter"/>
</dbReference>
<dbReference type="PANTHER" id="PTHR43553:SF26">
    <property type="entry name" value="ABC TRANSPORTER ATP-BINDING PROTEIN BC_2655-RELATED"/>
    <property type="match status" value="1"/>
</dbReference>
<keyword evidence="5" id="KW-0547">Nucleotide-binding</keyword>
<evidence type="ECO:0000256" key="8">
    <source>
        <dbReference type="ARBA" id="ARBA00023136"/>
    </source>
</evidence>
<gene>
    <name evidence="10" type="primary">cbiO_2</name>
    <name evidence="10" type="ORF">IWT5_01366</name>
</gene>
<feature type="domain" description="ABC transporter" evidence="9">
    <location>
        <begin position="5"/>
        <end position="243"/>
    </location>
</feature>
<dbReference type="PROSITE" id="PS50893">
    <property type="entry name" value="ABC_TRANSPORTER_2"/>
    <property type="match status" value="2"/>
</dbReference>
<organism evidence="10 11">
    <name type="scientific">Secundilactobacillus silagincola</name>
    <dbReference type="NCBI Taxonomy" id="1714681"/>
    <lineage>
        <taxon>Bacteria</taxon>
        <taxon>Bacillati</taxon>
        <taxon>Bacillota</taxon>
        <taxon>Bacilli</taxon>
        <taxon>Lactobacillales</taxon>
        <taxon>Lactobacillaceae</taxon>
        <taxon>Secundilactobacillus</taxon>
    </lineage>
</organism>
<dbReference type="InterPro" id="IPR050095">
    <property type="entry name" value="ECF_ABC_transporter_ATP-bd"/>
</dbReference>
<evidence type="ECO:0000313" key="11">
    <source>
        <dbReference type="Proteomes" id="UP000223370"/>
    </source>
</evidence>
<name>A0A1Z5J2D5_9LACO</name>
<evidence type="ECO:0000256" key="5">
    <source>
        <dbReference type="ARBA" id="ARBA00022741"/>
    </source>
</evidence>
<dbReference type="AlphaFoldDB" id="A0A1Z5J2D5"/>
<dbReference type="NCBIfam" id="NF010167">
    <property type="entry name" value="PRK13648.1"/>
    <property type="match status" value="2"/>
</dbReference>
<feature type="domain" description="ABC transporter" evidence="9">
    <location>
        <begin position="300"/>
        <end position="535"/>
    </location>
</feature>
<evidence type="ECO:0000256" key="2">
    <source>
        <dbReference type="ARBA" id="ARBA00005417"/>
    </source>
</evidence>
<keyword evidence="6 10" id="KW-0067">ATP-binding</keyword>
<dbReference type="SUPFAM" id="SSF52540">
    <property type="entry name" value="P-loop containing nucleoside triphosphate hydrolases"/>
    <property type="match status" value="2"/>
</dbReference>
<evidence type="ECO:0000256" key="6">
    <source>
        <dbReference type="ARBA" id="ARBA00022840"/>
    </source>
</evidence>
<evidence type="ECO:0000256" key="4">
    <source>
        <dbReference type="ARBA" id="ARBA00022475"/>
    </source>
</evidence>
<protein>
    <submittedName>
        <fullName evidence="10">Cobalt ABC transporter ATP-binding protein</fullName>
    </submittedName>
</protein>
<dbReference type="PANTHER" id="PTHR43553">
    <property type="entry name" value="HEAVY METAL TRANSPORTER"/>
    <property type="match status" value="1"/>
</dbReference>
<dbReference type="CDD" id="cd03225">
    <property type="entry name" value="ABC_cobalt_CbiO_domain1"/>
    <property type="match status" value="1"/>
</dbReference>
<reference evidence="10 11" key="1">
    <citation type="submission" date="2015-11" db="EMBL/GenBank/DDBJ databases">
        <title>Draft genome sequences of new species of the genus Lactobacillus isolated from orchardgrass silage.</title>
        <authorList>
            <person name="Tohno M."/>
            <person name="Tanizawa Y."/>
            <person name="Arita M."/>
        </authorList>
    </citation>
    <scope>NUCLEOTIDE SEQUENCE [LARGE SCALE GENOMIC DNA]</scope>
    <source>
        <strain evidence="10 11">IWT5</strain>
    </source>
</reference>
<evidence type="ECO:0000256" key="1">
    <source>
        <dbReference type="ARBA" id="ARBA00004202"/>
    </source>
</evidence>
<dbReference type="Gene3D" id="3.40.50.300">
    <property type="entry name" value="P-loop containing nucleotide triphosphate hydrolases"/>
    <property type="match status" value="2"/>
</dbReference>
<dbReference type="InterPro" id="IPR015856">
    <property type="entry name" value="ABC_transpr_CbiO/EcfA_su"/>
</dbReference>
<keyword evidence="4" id="KW-1003">Cell membrane</keyword>
<dbReference type="InterPro" id="IPR027417">
    <property type="entry name" value="P-loop_NTPase"/>
</dbReference>
<dbReference type="RefSeq" id="WP_180245688.1">
    <property type="nucleotide sequence ID" value="NZ_BCMJ01000004.1"/>
</dbReference>
<keyword evidence="8" id="KW-0472">Membrane</keyword>
<sequence>MVELIKVVDFNFEYSLAKHKSLSDINLNVNSGDFITIAGDSGSGKTTLLRQMKPELWPVGKRTGEIYFEGQPISKLPKRESAQSIGMVFQNPDDQLVMDNVIQELAFSLENINVPTDVIQQRIAELVSFLGLQDILYENVQNLSGGQKQLVNLAAVLILRPKLLILDEPTAQLDPIATKEFISLLSRVHDELGIAIVMSEHILDDVLPLSNKLWILEHGELKAEGSVAEVLKSISKDSHLKSFIPDVPYLFLQEDLPNKLQLTDLPLTVAQGREVLQANHVKLNGNLQVRADESQQPVVAKLSHLAFEYDKNGNYILNDLNLTVHKQDWLAIIGKNGTGKTTLLKSIMGLLSLRRGRVQLLGKKLSYWLKNTDRFYKEVSYLSQNPSDYFSYDTVREEFVERAKQLKMDNPESAAESMLKKLTIENIADRNPYDASGGEQQLIALGILLFSNPKLLFMDEPTKGLDPIRRQELGNILEKLQVEQELTVVMVSHDMNFSAQFATQCALLFDGKLVAQAEPHQFFADNFFYTTTVNRMLRYQLPKVIQRGEVTP</sequence>
<comment type="subcellular location">
    <subcellularLocation>
        <location evidence="1">Cell membrane</location>
        <topology evidence="1">Peripheral membrane protein</topology>
    </subcellularLocation>
</comment>
<evidence type="ECO:0000259" key="9">
    <source>
        <dbReference type="PROSITE" id="PS50893"/>
    </source>
</evidence>
<keyword evidence="7" id="KW-1278">Translocase</keyword>
<dbReference type="GO" id="GO:0005524">
    <property type="term" value="F:ATP binding"/>
    <property type="evidence" value="ECO:0007669"/>
    <property type="project" value="UniProtKB-KW"/>
</dbReference>
<comment type="similarity">
    <text evidence="2">Belongs to the ABC transporter superfamily.</text>
</comment>
<evidence type="ECO:0000256" key="3">
    <source>
        <dbReference type="ARBA" id="ARBA00022448"/>
    </source>
</evidence>